<dbReference type="PANTHER" id="PTHR30050:SF5">
    <property type="entry name" value="DNAA REGULATORY INACTIVATOR HDA"/>
    <property type="match status" value="1"/>
</dbReference>
<dbReference type="PANTHER" id="PTHR30050">
    <property type="entry name" value="CHROMOSOMAL REPLICATION INITIATOR PROTEIN DNAA"/>
    <property type="match status" value="1"/>
</dbReference>
<dbReference type="SUPFAM" id="SSF52540">
    <property type="entry name" value="P-loop containing nucleoside triphosphate hydrolases"/>
    <property type="match status" value="1"/>
</dbReference>
<dbReference type="GO" id="GO:0006270">
    <property type="term" value="P:DNA replication initiation"/>
    <property type="evidence" value="ECO:0007669"/>
    <property type="project" value="TreeGrafter"/>
</dbReference>
<dbReference type="GO" id="GO:0005886">
    <property type="term" value="C:plasma membrane"/>
    <property type="evidence" value="ECO:0007669"/>
    <property type="project" value="TreeGrafter"/>
</dbReference>
<dbReference type="OrthoDB" id="7390113at2"/>
<name>A0A1X4NLS5_9RHOB</name>
<dbReference type="AlphaFoldDB" id="A0A1X4NLS5"/>
<protein>
    <submittedName>
        <fullName evidence="1">Chromosomal replication initiator protein DnaA</fullName>
    </submittedName>
</protein>
<accession>A0A1X4NLS5</accession>
<dbReference type="GO" id="GO:0003688">
    <property type="term" value="F:DNA replication origin binding"/>
    <property type="evidence" value="ECO:0007669"/>
    <property type="project" value="TreeGrafter"/>
</dbReference>
<sequence>MPVQMKFDLPVRPALGRGDFYVTESNAVALGLVDTWPNWPNGKLVLVGPRGSGKTHLAHVWCAESGGRMVAARNLTDADVPSLAEAPICVEDVERIAGDTLAEEALFHLHNLVLANGHSMLLTATRAPTSWGLQLPDLASRMAGTTVAKMSLPDDLLLSAVLAKLFADRQIVPMADVIPYLVRWMPRSFEAAGRVVTHLDTEALGTPKGVTRTLARTALADLEFPEESASD</sequence>
<reference evidence="1 2" key="1">
    <citation type="submission" date="2014-03" db="EMBL/GenBank/DDBJ databases">
        <title>The draft genome sequence of Marivita geojedonensis KCTC 23882.</title>
        <authorList>
            <person name="Lai Q."/>
            <person name="Shao Z."/>
        </authorList>
    </citation>
    <scope>NUCLEOTIDE SEQUENCE [LARGE SCALE GENOMIC DNA]</scope>
    <source>
        <strain evidence="1 2">DPG-138</strain>
    </source>
</reference>
<dbReference type="STRING" id="1123756.MGEO_08895"/>
<dbReference type="Proteomes" id="UP000193926">
    <property type="component" value="Unassembled WGS sequence"/>
</dbReference>
<keyword evidence="2" id="KW-1185">Reference proteome</keyword>
<dbReference type="Gene3D" id="1.10.8.60">
    <property type="match status" value="1"/>
</dbReference>
<evidence type="ECO:0000313" key="2">
    <source>
        <dbReference type="Proteomes" id="UP000193926"/>
    </source>
</evidence>
<evidence type="ECO:0000313" key="1">
    <source>
        <dbReference type="EMBL" id="OSQ51182.1"/>
    </source>
</evidence>
<dbReference type="InterPro" id="IPR027417">
    <property type="entry name" value="P-loop_NTPase"/>
</dbReference>
<dbReference type="EMBL" id="JFKC01000006">
    <property type="protein sequence ID" value="OSQ51182.1"/>
    <property type="molecule type" value="Genomic_DNA"/>
</dbReference>
<dbReference type="Gene3D" id="3.40.50.300">
    <property type="entry name" value="P-loop containing nucleotide triphosphate hydrolases"/>
    <property type="match status" value="1"/>
</dbReference>
<proteinExistence type="predicted"/>
<organism evidence="1 2">
    <name type="scientific">Marivita geojedonensis</name>
    <dbReference type="NCBI Taxonomy" id="1123756"/>
    <lineage>
        <taxon>Bacteria</taxon>
        <taxon>Pseudomonadati</taxon>
        <taxon>Pseudomonadota</taxon>
        <taxon>Alphaproteobacteria</taxon>
        <taxon>Rhodobacterales</taxon>
        <taxon>Roseobacteraceae</taxon>
        <taxon>Marivita</taxon>
    </lineage>
</organism>
<comment type="caution">
    <text evidence="1">The sequence shown here is derived from an EMBL/GenBank/DDBJ whole genome shotgun (WGS) entry which is preliminary data.</text>
</comment>
<gene>
    <name evidence="1" type="ORF">MGEO_08895</name>
</gene>